<dbReference type="GO" id="GO:0005506">
    <property type="term" value="F:iron ion binding"/>
    <property type="evidence" value="ECO:0007669"/>
    <property type="project" value="InterPro"/>
</dbReference>
<comment type="subcellular location">
    <subcellularLocation>
        <location evidence="1">Membrane</location>
    </subcellularLocation>
</comment>
<protein>
    <recommendedName>
        <fullName evidence="7">Fatty acid hydroxylase domain-containing protein</fullName>
    </recommendedName>
</protein>
<dbReference type="OrthoDB" id="408954at2759"/>
<keyword evidence="9" id="KW-1185">Reference proteome</keyword>
<evidence type="ECO:0000256" key="4">
    <source>
        <dbReference type="ARBA" id="ARBA00023136"/>
    </source>
</evidence>
<dbReference type="Pfam" id="PF04116">
    <property type="entry name" value="FA_hydroxylase"/>
    <property type="match status" value="1"/>
</dbReference>
<dbReference type="InterPro" id="IPR006694">
    <property type="entry name" value="Fatty_acid_hydroxylase"/>
</dbReference>
<evidence type="ECO:0000313" key="9">
    <source>
        <dbReference type="Proteomes" id="UP000701801"/>
    </source>
</evidence>
<dbReference type="GO" id="GO:0016020">
    <property type="term" value="C:membrane"/>
    <property type="evidence" value="ECO:0007669"/>
    <property type="project" value="UniProtKB-SubCell"/>
</dbReference>
<keyword evidence="3 6" id="KW-1133">Transmembrane helix</keyword>
<evidence type="ECO:0000256" key="5">
    <source>
        <dbReference type="SAM" id="MobiDB-lite"/>
    </source>
</evidence>
<feature type="compositionally biased region" description="Basic and acidic residues" evidence="5">
    <location>
        <begin position="301"/>
        <end position="325"/>
    </location>
</feature>
<sequence length="336" mass="37844">MDALLSLPVLGYFLGPSTFSTSLNLLFFYMTWSTLVLSQPPLKVEVVGTLGIRILFFLLPSTVFLIFDSLLPSIAVSIKTQGEAALPTRATGSRRLKRESPVWYRVIALSLFNTLLGVAVQAIVESILTEVLDWRSALQVTTTLPMPWSIAKHVLRGLVMREVLQYYIHRFILHPSNPNHLSRLHKTYFHSITSPYSFTAHYDHPASYLLFRFLPTYLPSILFRTHLLTYLMTLSIITFEETCTSSGYSIIPGIMLGGMTRRHDLHSRGRGKGNFAPLGILDWIHGTSVGADVVDDVRDEADRHRVGERSGKTVKRAKESGREGLRSWSGRKNGRK</sequence>
<dbReference type="PANTHER" id="PTHR11863">
    <property type="entry name" value="STEROL DESATURASE"/>
    <property type="match status" value="1"/>
</dbReference>
<keyword evidence="2 6" id="KW-0812">Transmembrane</keyword>
<dbReference type="InterPro" id="IPR050307">
    <property type="entry name" value="Sterol_Desaturase_Related"/>
</dbReference>
<evidence type="ECO:0000256" key="6">
    <source>
        <dbReference type="SAM" id="Phobius"/>
    </source>
</evidence>
<feature type="transmembrane region" description="Helical" evidence="6">
    <location>
        <begin position="46"/>
        <end position="67"/>
    </location>
</feature>
<gene>
    <name evidence="8" type="ORF">HYALB_00001654</name>
</gene>
<dbReference type="EMBL" id="CAJVRM010000041">
    <property type="protein sequence ID" value="CAG8972256.1"/>
    <property type="molecule type" value="Genomic_DNA"/>
</dbReference>
<accession>A0A9N9Q3L6</accession>
<dbReference type="Proteomes" id="UP000701801">
    <property type="component" value="Unassembled WGS sequence"/>
</dbReference>
<organism evidence="8 9">
    <name type="scientific">Hymenoscyphus albidus</name>
    <dbReference type="NCBI Taxonomy" id="595503"/>
    <lineage>
        <taxon>Eukaryota</taxon>
        <taxon>Fungi</taxon>
        <taxon>Dikarya</taxon>
        <taxon>Ascomycota</taxon>
        <taxon>Pezizomycotina</taxon>
        <taxon>Leotiomycetes</taxon>
        <taxon>Helotiales</taxon>
        <taxon>Helotiaceae</taxon>
        <taxon>Hymenoscyphus</taxon>
    </lineage>
</organism>
<dbReference type="GO" id="GO:0008610">
    <property type="term" value="P:lipid biosynthetic process"/>
    <property type="evidence" value="ECO:0007669"/>
    <property type="project" value="InterPro"/>
</dbReference>
<evidence type="ECO:0000259" key="7">
    <source>
        <dbReference type="Pfam" id="PF04116"/>
    </source>
</evidence>
<feature type="transmembrane region" description="Helical" evidence="6">
    <location>
        <begin position="102"/>
        <end position="124"/>
    </location>
</feature>
<feature type="domain" description="Fatty acid hydroxylase" evidence="7">
    <location>
        <begin position="155"/>
        <end position="287"/>
    </location>
</feature>
<feature type="region of interest" description="Disordered" evidence="5">
    <location>
        <begin position="301"/>
        <end position="336"/>
    </location>
</feature>
<reference evidence="8" key="1">
    <citation type="submission" date="2021-07" db="EMBL/GenBank/DDBJ databases">
        <authorList>
            <person name="Durling M."/>
        </authorList>
    </citation>
    <scope>NUCLEOTIDE SEQUENCE</scope>
</reference>
<name>A0A9N9Q3L6_9HELO</name>
<comment type="caution">
    <text evidence="8">The sequence shown here is derived from an EMBL/GenBank/DDBJ whole genome shotgun (WGS) entry which is preliminary data.</text>
</comment>
<dbReference type="AlphaFoldDB" id="A0A9N9Q3L6"/>
<evidence type="ECO:0000256" key="2">
    <source>
        <dbReference type="ARBA" id="ARBA00022692"/>
    </source>
</evidence>
<keyword evidence="4 6" id="KW-0472">Membrane</keyword>
<proteinExistence type="predicted"/>
<evidence type="ECO:0000313" key="8">
    <source>
        <dbReference type="EMBL" id="CAG8972256.1"/>
    </source>
</evidence>
<evidence type="ECO:0000256" key="3">
    <source>
        <dbReference type="ARBA" id="ARBA00022989"/>
    </source>
</evidence>
<dbReference type="GO" id="GO:0016491">
    <property type="term" value="F:oxidoreductase activity"/>
    <property type="evidence" value="ECO:0007669"/>
    <property type="project" value="InterPro"/>
</dbReference>
<evidence type="ECO:0000256" key="1">
    <source>
        <dbReference type="ARBA" id="ARBA00004370"/>
    </source>
</evidence>